<dbReference type="RefSeq" id="WP_026427645.1">
    <property type="nucleotide sequence ID" value="NZ_CBCRWE010000018.1"/>
</dbReference>
<protein>
    <submittedName>
        <fullName evidence="11">T surface-antigen of pili</fullName>
    </submittedName>
</protein>
<feature type="compositionally biased region" description="Pro residues" evidence="6">
    <location>
        <begin position="1133"/>
        <end position="1149"/>
    </location>
</feature>
<dbReference type="Pfam" id="PF19407">
    <property type="entry name" value="DUF5979"/>
    <property type="match status" value="6"/>
</dbReference>
<dbReference type="Gene3D" id="2.60.40.740">
    <property type="match status" value="1"/>
</dbReference>
<dbReference type="PROSITE" id="PS51318">
    <property type="entry name" value="TAT"/>
    <property type="match status" value="1"/>
</dbReference>
<keyword evidence="4 8" id="KW-0732">Signal</keyword>
<dbReference type="Gene3D" id="2.60.40.1140">
    <property type="entry name" value="Collagen-binding surface protein Cna, B-type domain"/>
    <property type="match status" value="1"/>
</dbReference>
<feature type="compositionally biased region" description="Low complexity" evidence="6">
    <location>
        <begin position="1150"/>
        <end position="1167"/>
    </location>
</feature>
<dbReference type="GO" id="GO:0007155">
    <property type="term" value="P:cell adhesion"/>
    <property type="evidence" value="ECO:0007669"/>
    <property type="project" value="InterPro"/>
</dbReference>
<dbReference type="KEGG" id="asla:NCTC11923_01615"/>
<evidence type="ECO:0000256" key="5">
    <source>
        <dbReference type="ARBA" id="ARBA00023088"/>
    </source>
</evidence>
<feature type="domain" description="DUF5979" evidence="9">
    <location>
        <begin position="819"/>
        <end position="927"/>
    </location>
</feature>
<dbReference type="InterPro" id="IPR057686">
    <property type="entry name" value="DUF7926"/>
</dbReference>
<feature type="region of interest" description="Disordered" evidence="6">
    <location>
        <begin position="1129"/>
        <end position="1167"/>
    </location>
</feature>
<name>A0A448KDG7_9ACTO</name>
<dbReference type="Pfam" id="PF25548">
    <property type="entry name" value="DUF7926"/>
    <property type="match status" value="1"/>
</dbReference>
<evidence type="ECO:0000256" key="2">
    <source>
        <dbReference type="ARBA" id="ARBA00022512"/>
    </source>
</evidence>
<evidence type="ECO:0000259" key="9">
    <source>
        <dbReference type="Pfam" id="PF19407"/>
    </source>
</evidence>
<feature type="domain" description="DUF5979" evidence="9">
    <location>
        <begin position="1038"/>
        <end position="1130"/>
    </location>
</feature>
<dbReference type="Proteomes" id="UP000276899">
    <property type="component" value="Chromosome"/>
</dbReference>
<evidence type="ECO:0000313" key="11">
    <source>
        <dbReference type="EMBL" id="VEG74963.1"/>
    </source>
</evidence>
<reference evidence="11 12" key="1">
    <citation type="submission" date="2018-12" db="EMBL/GenBank/DDBJ databases">
        <authorList>
            <consortium name="Pathogen Informatics"/>
        </authorList>
    </citation>
    <scope>NUCLEOTIDE SEQUENCE [LARGE SCALE GENOMIC DNA]</scope>
    <source>
        <strain evidence="11 12">NCTC11923</strain>
    </source>
</reference>
<dbReference type="EMBL" id="LR134363">
    <property type="protein sequence ID" value="VEG74963.1"/>
    <property type="molecule type" value="Genomic_DNA"/>
</dbReference>
<dbReference type="SUPFAM" id="SSF49401">
    <property type="entry name" value="Bacterial adhesins"/>
    <property type="match status" value="1"/>
</dbReference>
<evidence type="ECO:0000256" key="8">
    <source>
        <dbReference type="SAM" id="SignalP"/>
    </source>
</evidence>
<evidence type="ECO:0000256" key="1">
    <source>
        <dbReference type="ARBA" id="ARBA00004191"/>
    </source>
</evidence>
<keyword evidence="7" id="KW-0472">Membrane</keyword>
<feature type="domain" description="DUF5979" evidence="9">
    <location>
        <begin position="717"/>
        <end position="813"/>
    </location>
</feature>
<evidence type="ECO:0000256" key="7">
    <source>
        <dbReference type="SAM" id="Phobius"/>
    </source>
</evidence>
<feature type="domain" description="DUF5979" evidence="9">
    <location>
        <begin position="933"/>
        <end position="1032"/>
    </location>
</feature>
<dbReference type="AlphaFoldDB" id="A0A448KDG7"/>
<evidence type="ECO:0000256" key="3">
    <source>
        <dbReference type="ARBA" id="ARBA00022525"/>
    </source>
</evidence>
<dbReference type="InterPro" id="IPR006311">
    <property type="entry name" value="TAT_signal"/>
</dbReference>
<evidence type="ECO:0000256" key="6">
    <source>
        <dbReference type="SAM" id="MobiDB-lite"/>
    </source>
</evidence>
<evidence type="ECO:0000256" key="4">
    <source>
        <dbReference type="ARBA" id="ARBA00022729"/>
    </source>
</evidence>
<dbReference type="InterPro" id="IPR011252">
    <property type="entry name" value="Fibrogen-bd_dom1"/>
</dbReference>
<sequence>MLTPTSRRWAESRRVPLAAALLALLALALGVVTPIQAHAAVNPGIEVTGLTLIKSDRDGNNASGGLTNQDVAKLSYNWDATKTTVKSGDSFSINLGTYFKNLEYPISAPMQVTYNGQLTEIGTCELSEKEVVCTFSSKVDELRNAGFTDFKGAGMGLLLITQTTTASSVDMTVNGSQTVSVKLPGSGGISGVAPTVYTPFKFTKMSSVINSSSTSMIWEVNFGSDYIKQGLANGSSPITVDGATRDTIVITDTLGAGMTYGTDMSKWFLMVRNSAAEPNLAGVAVTNAAGTDLNNTYGDFDMSVDVDGQVATITITGPLAAKTNYKISYPVTFTSKSGKATVGVQYGNQASLNNSGIEGEFTRSYAESFKVTVEMAAGFGGFEVLKSLKGSALDSVDVASTTLDVAVDYTLPGPASAYTGWSAPGTLNADGMSGSTTMKVHIGKTSTFPATFPKGTVVTLSEDTASASPKPEGYAWMTPEFTVGNQATSTFTIADQTSTKVSLVNIAEPAEEPGTFQVKKSASGAEGAGTKDYTFSYTCSDGQSGTVMAKGDGAAVAADKTFAPGTTCTVTEDASAAAIDGYTLTAPEAQTVTIGAATAEVATAEFTNTYTRDMGAFSIAKSVQGGEDGFAKSAFSFTYTCTDGTEGTLSVPGDGTAVTSPRLPAGATCTVAEDAASAARAGYSVASSLSQDTVTIGKDETVAVTATNTYTRDTSTFTVKKAVEGDYAPAAGDSVKVTYTCDDAETTSGTLEVPMDGTAVDGPALPTGTSCTLSEDAASAHRDGFSVTTAYSSPTVTIVKDQVAEATVTNTYTRLTGGFSVSKTVQGDGAALAGDKDFTFTYTCTDAVTGKATVSEELTLKAGETKHVADVPTGSCTVTEKDAAIERASWNGALSVNGKAVDGAKATFDITGQDAAAVAVSATNTYTLDRGTFSVAKTVAGDGAEEHQGRSFIVEYSCTSVEGDRAGEIQVPGDGSAVGSGIQLPIGAECSVAERGSSAQVAGYDVAIPQAQTVTISKKDETAALSLTNTYTRHTGTFSVLKTVTGAQVGDKEFSFAYTCTDGSEGALSVKADGEAVSGPALPTGTQCTITEDAAAAELEGHTLAAPQAQTVTISDKDEVVATTFINAYAESPEPPAPTPGESPTPGEPTPSGEQTPPATASAPGPSLARTGISVGLPMVMILAAMIGGVALVRRRRG</sequence>
<feature type="domain" description="DUF7926" evidence="10">
    <location>
        <begin position="199"/>
        <end position="378"/>
    </location>
</feature>
<dbReference type="InterPro" id="IPR008966">
    <property type="entry name" value="Adhesion_dom_sf"/>
</dbReference>
<dbReference type="STRING" id="1278298.GCA_000428685_00625"/>
<keyword evidence="7" id="KW-1133">Transmembrane helix</keyword>
<feature type="domain" description="DUF5979" evidence="9">
    <location>
        <begin position="516"/>
        <end position="611"/>
    </location>
</feature>
<keyword evidence="2" id="KW-0134">Cell wall</keyword>
<evidence type="ECO:0000313" key="12">
    <source>
        <dbReference type="Proteomes" id="UP000276899"/>
    </source>
</evidence>
<keyword evidence="12" id="KW-1185">Reference proteome</keyword>
<feature type="domain" description="DUF5979" evidence="9">
    <location>
        <begin position="617"/>
        <end position="711"/>
    </location>
</feature>
<organism evidence="11 12">
    <name type="scientific">Actinomyces slackii</name>
    <dbReference type="NCBI Taxonomy" id="52774"/>
    <lineage>
        <taxon>Bacteria</taxon>
        <taxon>Bacillati</taxon>
        <taxon>Actinomycetota</taxon>
        <taxon>Actinomycetes</taxon>
        <taxon>Actinomycetales</taxon>
        <taxon>Actinomycetaceae</taxon>
        <taxon>Actinomyces</taxon>
    </lineage>
</organism>
<comment type="subcellular location">
    <subcellularLocation>
        <location evidence="1">Secreted</location>
        <location evidence="1">Cell wall</location>
    </subcellularLocation>
</comment>
<keyword evidence="5" id="KW-0572">Peptidoglycan-anchor</keyword>
<dbReference type="Gene3D" id="2.60.40.1280">
    <property type="match status" value="1"/>
</dbReference>
<feature type="signal peptide" evidence="8">
    <location>
        <begin position="1"/>
        <end position="39"/>
    </location>
</feature>
<keyword evidence="3" id="KW-0964">Secreted</keyword>
<feature type="chain" id="PRO_5018970064" evidence="8">
    <location>
        <begin position="40"/>
        <end position="1198"/>
    </location>
</feature>
<feature type="transmembrane region" description="Helical" evidence="7">
    <location>
        <begin position="1172"/>
        <end position="1193"/>
    </location>
</feature>
<proteinExistence type="predicted"/>
<dbReference type="InterPro" id="IPR046022">
    <property type="entry name" value="DUF5979"/>
</dbReference>
<evidence type="ECO:0000259" key="10">
    <source>
        <dbReference type="Pfam" id="PF25548"/>
    </source>
</evidence>
<gene>
    <name evidence="11" type="ORF">NCTC11923_01615</name>
</gene>
<keyword evidence="7" id="KW-0812">Transmembrane</keyword>
<accession>A0A448KDG7</accession>